<dbReference type="Proteomes" id="UP001447188">
    <property type="component" value="Unassembled WGS sequence"/>
</dbReference>
<keyword evidence="3" id="KW-1185">Reference proteome</keyword>
<reference evidence="2 3" key="1">
    <citation type="submission" date="2024-02" db="EMBL/GenBank/DDBJ databases">
        <title>Discinaceae phylogenomics.</title>
        <authorList>
            <person name="Dirks A.C."/>
            <person name="James T.Y."/>
        </authorList>
    </citation>
    <scope>NUCLEOTIDE SEQUENCE [LARGE SCALE GENOMIC DNA]</scope>
    <source>
        <strain evidence="2 3">ACD0624</strain>
    </source>
</reference>
<name>A0ABR3GKY5_9PEZI</name>
<dbReference type="InterPro" id="IPR011990">
    <property type="entry name" value="TPR-like_helical_dom_sf"/>
</dbReference>
<dbReference type="InterPro" id="IPR024983">
    <property type="entry name" value="CHAT_dom"/>
</dbReference>
<dbReference type="Gene3D" id="1.25.40.10">
    <property type="entry name" value="Tetratricopeptide repeat domain"/>
    <property type="match status" value="1"/>
</dbReference>
<dbReference type="EMBL" id="JBBBZM010000047">
    <property type="protein sequence ID" value="KAL0636584.1"/>
    <property type="molecule type" value="Genomic_DNA"/>
</dbReference>
<proteinExistence type="predicted"/>
<protein>
    <recommendedName>
        <fullName evidence="1">CHAT domain-containing protein</fullName>
    </recommendedName>
</protein>
<organism evidence="2 3">
    <name type="scientific">Discina gigas</name>
    <dbReference type="NCBI Taxonomy" id="1032678"/>
    <lineage>
        <taxon>Eukaryota</taxon>
        <taxon>Fungi</taxon>
        <taxon>Dikarya</taxon>
        <taxon>Ascomycota</taxon>
        <taxon>Pezizomycotina</taxon>
        <taxon>Pezizomycetes</taxon>
        <taxon>Pezizales</taxon>
        <taxon>Discinaceae</taxon>
        <taxon>Discina</taxon>
    </lineage>
</organism>
<gene>
    <name evidence="2" type="ORF">Q9L58_004429</name>
</gene>
<feature type="domain" description="CHAT" evidence="1">
    <location>
        <begin position="748"/>
        <end position="1044"/>
    </location>
</feature>
<accession>A0ABR3GKY5</accession>
<evidence type="ECO:0000313" key="2">
    <source>
        <dbReference type="EMBL" id="KAL0636584.1"/>
    </source>
</evidence>
<evidence type="ECO:0000313" key="3">
    <source>
        <dbReference type="Proteomes" id="UP001447188"/>
    </source>
</evidence>
<sequence length="1044" mass="116099">MSGSEVNYLAEAAATAYDLYTGSRNVNYLHHAIWCYEECLDSLSEGHTERQSFLVELVKCLSDKYDQFKDTSDLETVILYSKELTEVTPHDNPERGGYLHTVSTWLGRRYDDMEDIDDLEESIQYGQEAVAATPEDDPGRVGYLYDLACNLGDRYETTKDIEDIKQAILYASEALAAAPVGDPGQVDRQINLAGWLSESYNKGGDINNLHQAISYAEAVVAAVQEETCRASCIFSLSGYLEDRHDAIGDINDLNQTILYTREALAIIPQGHVDKPDYSAILACRLEKRFESSGAASDLREAILYCEEAVATTPRDHLNRSPHLILMTELLDYRYEQTHDIGDLEQVISMLEEAAVAGSPEDDNMHLNILGSLSDALISRYLWIDDISDIHKAILYSEMVIAARPKGSEYQLNGLLGLMRARIKLEVYLYEVAEESDVSVKRLRLCLREILEVCREVWEAPESSTTTRMDATILVSNITLLDKSFSTIDSSLEGESGVLRLAMGGDDLFVRSSIHLLPTVVPRALGRGDQERSLSSVTGVTPLAASWAFEAGKTPYEVLELLELSRGLIMGFDIDCRSDISDLEATYPALAAKFRDLRRMVDTASLERASTISDRVESSFEQEVAYYQRQAKIVRKRQIATCELEEILVKIRELPGYERFQRPPSADDLMAMAKDGPIVTFVSTGCRSDAIIITSSAISSLPLPDLAYGQMPNWLRFGEKIRPKKSKKSSMMPQMKEYAERNERMRKQLLWLWDAAVEPVLRELGFTNPDPANTKLPHIWWIGVGELSVAPFHAAGDHSSNSSRNAISCVISSYTANIKVLSYARERELDIINKPPGDASAHLLLVTMPKTPGEKDLPDVGAEVSGILNATEGLISTKHLESPSARSVLENFGSYSAMHFACHGISNAKTSSHSHLLLLEDSGERVDRLTVQDISQNNTKSSQLAYLSACSTARNSVLHMADEMIHIASGFQLAGFSHVLGTLWPSESEVCREVAIDFYRSLFNDQDKDAGHRKVGMAFHEAVKRARDKNPLLPSKWAPFVHMGA</sequence>
<dbReference type="Pfam" id="PF12770">
    <property type="entry name" value="CHAT"/>
    <property type="match status" value="1"/>
</dbReference>
<evidence type="ECO:0000259" key="1">
    <source>
        <dbReference type="Pfam" id="PF12770"/>
    </source>
</evidence>
<comment type="caution">
    <text evidence="2">The sequence shown here is derived from an EMBL/GenBank/DDBJ whole genome shotgun (WGS) entry which is preliminary data.</text>
</comment>